<keyword evidence="5" id="KW-0547">Nucleotide-binding</keyword>
<evidence type="ECO:0000256" key="3">
    <source>
        <dbReference type="ARBA" id="ARBA00022475"/>
    </source>
</evidence>
<reference evidence="11 12" key="1">
    <citation type="submission" date="2020-12" db="EMBL/GenBank/DDBJ databases">
        <title>Whole genome sequences of gut porcine anaerobes.</title>
        <authorList>
            <person name="Kubasova T."/>
            <person name="Jahodarova E."/>
            <person name="Rychlik I."/>
        </authorList>
    </citation>
    <scope>NUCLEOTIDE SEQUENCE [LARGE SCALE GENOMIC DNA]</scope>
    <source>
        <strain evidence="11 12">An867</strain>
    </source>
</reference>
<evidence type="ECO:0000256" key="1">
    <source>
        <dbReference type="ARBA" id="ARBA00004651"/>
    </source>
</evidence>
<evidence type="ECO:0000313" key="12">
    <source>
        <dbReference type="Proteomes" id="UP001299220"/>
    </source>
</evidence>
<keyword evidence="3" id="KW-1003">Cell membrane</keyword>
<dbReference type="InterPro" id="IPR033756">
    <property type="entry name" value="YlxH/NBP35"/>
</dbReference>
<keyword evidence="4 9" id="KW-0812">Transmembrane</keyword>
<feature type="transmembrane region" description="Helical" evidence="9">
    <location>
        <begin position="178"/>
        <end position="196"/>
    </location>
</feature>
<evidence type="ECO:0000256" key="9">
    <source>
        <dbReference type="SAM" id="Phobius"/>
    </source>
</evidence>
<comment type="subcellular location">
    <subcellularLocation>
        <location evidence="1">Cell membrane</location>
        <topology evidence="1">Multi-pass membrane protein</topology>
    </subcellularLocation>
</comment>
<dbReference type="EMBL" id="JAFBIT010000001">
    <property type="protein sequence ID" value="MCF2651176.1"/>
    <property type="molecule type" value="Genomic_DNA"/>
</dbReference>
<evidence type="ECO:0000259" key="10">
    <source>
        <dbReference type="Pfam" id="PF02706"/>
    </source>
</evidence>
<dbReference type="InterPro" id="IPR005702">
    <property type="entry name" value="Wzc-like_C"/>
</dbReference>
<dbReference type="CDD" id="cd05387">
    <property type="entry name" value="BY-kinase"/>
    <property type="match status" value="1"/>
</dbReference>
<dbReference type="PANTHER" id="PTHR32309:SF13">
    <property type="entry name" value="FERRIC ENTEROBACTIN TRANSPORT PROTEIN FEPE"/>
    <property type="match status" value="1"/>
</dbReference>
<gene>
    <name evidence="11" type="ORF">JQM67_00935</name>
</gene>
<name>A0ABS9CJ50_9FIRM</name>
<keyword evidence="7 9" id="KW-1133">Transmembrane helix</keyword>
<evidence type="ECO:0000256" key="5">
    <source>
        <dbReference type="ARBA" id="ARBA00022741"/>
    </source>
</evidence>
<keyword evidence="6" id="KW-0067">ATP-binding</keyword>
<comment type="similarity">
    <text evidence="2">Belongs to the CpsC/CapA family.</text>
</comment>
<dbReference type="Pfam" id="PF10609">
    <property type="entry name" value="ParA"/>
    <property type="match status" value="1"/>
</dbReference>
<comment type="caution">
    <text evidence="11">The sequence shown here is derived from an EMBL/GenBank/DDBJ whole genome shotgun (WGS) entry which is preliminary data.</text>
</comment>
<evidence type="ECO:0000256" key="6">
    <source>
        <dbReference type="ARBA" id="ARBA00022840"/>
    </source>
</evidence>
<evidence type="ECO:0000256" key="2">
    <source>
        <dbReference type="ARBA" id="ARBA00006683"/>
    </source>
</evidence>
<evidence type="ECO:0000256" key="7">
    <source>
        <dbReference type="ARBA" id="ARBA00022989"/>
    </source>
</evidence>
<dbReference type="PANTHER" id="PTHR32309">
    <property type="entry name" value="TYROSINE-PROTEIN KINASE"/>
    <property type="match status" value="1"/>
</dbReference>
<feature type="domain" description="Polysaccharide chain length determinant N-terminal" evidence="10">
    <location>
        <begin position="10"/>
        <end position="97"/>
    </location>
</feature>
<dbReference type="SUPFAM" id="SSF52540">
    <property type="entry name" value="P-loop containing nucleoside triphosphate hydrolases"/>
    <property type="match status" value="1"/>
</dbReference>
<dbReference type="RefSeq" id="WP_235322118.1">
    <property type="nucleotide sequence ID" value="NZ_JAFBIT010000001.1"/>
</dbReference>
<accession>A0ABS9CJ50</accession>
<dbReference type="InterPro" id="IPR003856">
    <property type="entry name" value="LPS_length_determ_N"/>
</dbReference>
<evidence type="ECO:0000313" key="11">
    <source>
        <dbReference type="EMBL" id="MCF2651176.1"/>
    </source>
</evidence>
<evidence type="ECO:0000256" key="4">
    <source>
        <dbReference type="ARBA" id="ARBA00022692"/>
    </source>
</evidence>
<sequence>MKEERTIRLDEINVLSVVKDLLLNAWVILLVVISVWLGVSSYSKLTYVPEYTSTATIVVSAKGNSGAYTSLNLTMQMAEVFAEVFQSDILKAKVEDQLGVSELDGRISTAVIPETNLMTVSVTSSGPEEAFRTLNLILENYPQISDYLFGNAVLEVIKEPAVPISPSNSPQTGRYKKMALLVGFAVPVIIIVWLSITRDTIQTPQAAKRKLDGKQLGTIGHEEKNKTITAKRKKKNIAALITNPLVSFSYMEAYQNLCSRLDYHMRHHKQKILLVGSAQENEGKSTVAANLALALAARNRKVLLLDCDFRKPAIQKIFEIKTKKEDDFGHYLSTDDTKGGMLVFVKKYGLYLGVNQVSYKTTQKLITSDKLKFFLEKQKEEMDYIILDSPPMLVASDTEALAHLADNSLLVVRQDRTTARDINDCMDLLSQATAEFSGYVLNDFREFSLLKKLRA</sequence>
<keyword evidence="8 9" id="KW-0472">Membrane</keyword>
<dbReference type="InterPro" id="IPR027417">
    <property type="entry name" value="P-loop_NTPase"/>
</dbReference>
<evidence type="ECO:0000256" key="8">
    <source>
        <dbReference type="ARBA" id="ARBA00023136"/>
    </source>
</evidence>
<keyword evidence="12" id="KW-1185">Reference proteome</keyword>
<proteinExistence type="inferred from homology"/>
<organism evidence="11 12">
    <name type="scientific">Anaeromassilibacillus senegalensis</name>
    <dbReference type="NCBI Taxonomy" id="1673717"/>
    <lineage>
        <taxon>Bacteria</taxon>
        <taxon>Bacillati</taxon>
        <taxon>Bacillota</taxon>
        <taxon>Clostridia</taxon>
        <taxon>Eubacteriales</taxon>
        <taxon>Acutalibacteraceae</taxon>
        <taxon>Anaeromassilibacillus</taxon>
    </lineage>
</organism>
<dbReference type="InterPro" id="IPR050445">
    <property type="entry name" value="Bact_polysacc_biosynth/exp"/>
</dbReference>
<feature type="transmembrane region" description="Helical" evidence="9">
    <location>
        <begin position="21"/>
        <end position="39"/>
    </location>
</feature>
<dbReference type="Pfam" id="PF02706">
    <property type="entry name" value="Wzz"/>
    <property type="match status" value="1"/>
</dbReference>
<protein>
    <submittedName>
        <fullName evidence="11">P-loop NTPase</fullName>
    </submittedName>
</protein>
<dbReference type="Gene3D" id="3.40.50.300">
    <property type="entry name" value="P-loop containing nucleotide triphosphate hydrolases"/>
    <property type="match status" value="1"/>
</dbReference>
<dbReference type="Proteomes" id="UP001299220">
    <property type="component" value="Unassembled WGS sequence"/>
</dbReference>